<dbReference type="InterPro" id="IPR000304">
    <property type="entry name" value="Pyrroline-COOH_reductase"/>
</dbReference>
<evidence type="ECO:0000256" key="1">
    <source>
        <dbReference type="ARBA" id="ARBA00004173"/>
    </source>
</evidence>
<comment type="catalytic activity">
    <reaction evidence="12">
        <text>L-proline + NADP(+) = (S)-1-pyrroline-5-carboxylate + NADPH + 2 H(+)</text>
        <dbReference type="Rhea" id="RHEA:14109"/>
        <dbReference type="ChEBI" id="CHEBI:15378"/>
        <dbReference type="ChEBI" id="CHEBI:17388"/>
        <dbReference type="ChEBI" id="CHEBI:57783"/>
        <dbReference type="ChEBI" id="CHEBI:58349"/>
        <dbReference type="ChEBI" id="CHEBI:60039"/>
        <dbReference type="EC" id="1.5.1.2"/>
    </reaction>
    <physiologicalReaction direction="right-to-left" evidence="12">
        <dbReference type="Rhea" id="RHEA:14111"/>
    </physiologicalReaction>
</comment>
<evidence type="ECO:0000259" key="17">
    <source>
        <dbReference type="Pfam" id="PF03807"/>
    </source>
</evidence>
<dbReference type="FunFam" id="1.10.3730.10:FF:000003">
    <property type="entry name" value="Pyrroline-5-carboxylate reductase 1, mitochondrial"/>
    <property type="match status" value="1"/>
</dbReference>
<feature type="domain" description="Pyrroline-5-carboxylate reductase catalytic N-terminal" evidence="17">
    <location>
        <begin position="3"/>
        <end position="116"/>
    </location>
</feature>
<keyword evidence="5" id="KW-0597">Phosphoprotein</keyword>
<dbReference type="GO" id="GO:0055129">
    <property type="term" value="P:L-proline biosynthetic process"/>
    <property type="evidence" value="ECO:0000318"/>
    <property type="project" value="GO_Central"/>
</dbReference>
<reference evidence="19 20" key="1">
    <citation type="journal article" date="2009" name="Science">
        <title>Genome sequence, comparative analysis, and population genetics of the domestic horse.</title>
        <authorList>
            <consortium name="Broad Institute Genome Sequencing Platform"/>
            <consortium name="Broad Institute Whole Genome Assembly Team"/>
            <person name="Wade C.M."/>
            <person name="Giulotto E."/>
            <person name="Sigurdsson S."/>
            <person name="Zoli M."/>
            <person name="Gnerre S."/>
            <person name="Imsland F."/>
            <person name="Lear T.L."/>
            <person name="Adelson D.L."/>
            <person name="Bailey E."/>
            <person name="Bellone R.R."/>
            <person name="Bloecker H."/>
            <person name="Distl O."/>
            <person name="Edgar R.C."/>
            <person name="Garber M."/>
            <person name="Leeb T."/>
            <person name="Mauceli E."/>
            <person name="MacLeod J.N."/>
            <person name="Penedo M.C.T."/>
            <person name="Raison J.M."/>
            <person name="Sharpe T."/>
            <person name="Vogel J."/>
            <person name="Andersson L."/>
            <person name="Antczak D.F."/>
            <person name="Biagi T."/>
            <person name="Binns M.M."/>
            <person name="Chowdhary B.P."/>
            <person name="Coleman S.J."/>
            <person name="Della Valle G."/>
            <person name="Fryc S."/>
            <person name="Guerin G."/>
            <person name="Hasegawa T."/>
            <person name="Hill E.W."/>
            <person name="Jurka J."/>
            <person name="Kiialainen A."/>
            <person name="Lindgren G."/>
            <person name="Liu J."/>
            <person name="Magnani E."/>
            <person name="Mickelson J.R."/>
            <person name="Murray J."/>
            <person name="Nergadze S.G."/>
            <person name="Onofrio R."/>
            <person name="Pedroni S."/>
            <person name="Piras M.F."/>
            <person name="Raudsepp T."/>
            <person name="Rocchi M."/>
            <person name="Roeed K.H."/>
            <person name="Ryder O.A."/>
            <person name="Searle S."/>
            <person name="Skow L."/>
            <person name="Swinburne J.E."/>
            <person name="Syvaenen A.C."/>
            <person name="Tozaki T."/>
            <person name="Valberg S.J."/>
            <person name="Vaudin M."/>
            <person name="White J.R."/>
            <person name="Zody M.C."/>
            <person name="Lander E.S."/>
            <person name="Lindblad-Toh K."/>
        </authorList>
    </citation>
    <scope>NUCLEOTIDE SEQUENCE [LARGE SCALE GENOMIC DNA]</scope>
    <source>
        <strain evidence="19 20">Thoroughbred</strain>
    </source>
</reference>
<feature type="region of interest" description="Disordered" evidence="15">
    <location>
        <begin position="308"/>
        <end position="334"/>
    </location>
</feature>
<reference evidence="19" key="3">
    <citation type="submission" date="2025-09" db="UniProtKB">
        <authorList>
            <consortium name="Ensembl"/>
        </authorList>
    </citation>
    <scope>IDENTIFICATION</scope>
    <source>
        <strain evidence="19">Thoroughbred</strain>
    </source>
</reference>
<evidence type="ECO:0000256" key="3">
    <source>
        <dbReference type="ARBA" id="ARBA00005525"/>
    </source>
</evidence>
<keyword evidence="8 14" id="KW-0521">NADP</keyword>
<evidence type="ECO:0000256" key="11">
    <source>
        <dbReference type="ARBA" id="ARBA00023128"/>
    </source>
</evidence>
<reference evidence="19" key="2">
    <citation type="submission" date="2025-08" db="UniProtKB">
        <authorList>
            <consortium name="Ensembl"/>
        </authorList>
    </citation>
    <scope>IDENTIFICATION</scope>
    <source>
        <strain evidence="19">Thoroughbred</strain>
    </source>
</reference>
<dbReference type="GO" id="GO:0051881">
    <property type="term" value="P:regulation of mitochondrial membrane potential"/>
    <property type="evidence" value="ECO:0007669"/>
    <property type="project" value="Ensembl"/>
</dbReference>
<dbReference type="PROSITE" id="PS00521">
    <property type="entry name" value="P5CR"/>
    <property type="match status" value="1"/>
</dbReference>
<keyword evidence="10 14" id="KW-0560">Oxidoreductase</keyword>
<keyword evidence="7 14" id="KW-0641">Proline biosynthesis</keyword>
<evidence type="ECO:0000313" key="21">
    <source>
        <dbReference type="VGNC" id="VGNC:22059"/>
    </source>
</evidence>
<dbReference type="GO" id="GO:0042802">
    <property type="term" value="F:identical protein binding"/>
    <property type="evidence" value="ECO:0007669"/>
    <property type="project" value="Ensembl"/>
</dbReference>
<dbReference type="VGNC" id="VGNC:22059">
    <property type="gene designation" value="PYCR1"/>
</dbReference>
<evidence type="ECO:0000313" key="20">
    <source>
        <dbReference type="Proteomes" id="UP000002281"/>
    </source>
</evidence>
<dbReference type="Gene3D" id="3.40.50.720">
    <property type="entry name" value="NAD(P)-binding Rossmann-like Domain"/>
    <property type="match status" value="1"/>
</dbReference>
<evidence type="ECO:0000313" key="19">
    <source>
        <dbReference type="Ensembl" id="ENSECAP00000032575.3"/>
    </source>
</evidence>
<dbReference type="InterPro" id="IPR036291">
    <property type="entry name" value="NAD(P)-bd_dom_sf"/>
</dbReference>
<dbReference type="NCBIfam" id="TIGR00112">
    <property type="entry name" value="proC"/>
    <property type="match status" value="1"/>
</dbReference>
<dbReference type="UniPathway" id="UPA00098">
    <property type="reaction ID" value="UER00361"/>
</dbReference>
<dbReference type="EC" id="1.5.1.2" evidence="4 14"/>
<evidence type="ECO:0000256" key="9">
    <source>
        <dbReference type="ARBA" id="ARBA00022990"/>
    </source>
</evidence>
<keyword evidence="9" id="KW-0007">Acetylation</keyword>
<keyword evidence="20" id="KW-1185">Reference proteome</keyword>
<evidence type="ECO:0000256" key="10">
    <source>
        <dbReference type="ARBA" id="ARBA00023002"/>
    </source>
</evidence>
<keyword evidence="11" id="KW-0496">Mitochondrion</keyword>
<evidence type="ECO:0000256" key="4">
    <source>
        <dbReference type="ARBA" id="ARBA00012855"/>
    </source>
</evidence>
<proteinExistence type="inferred from homology"/>
<dbReference type="InterPro" id="IPR028939">
    <property type="entry name" value="P5C_Rdtase_cat_N"/>
</dbReference>
<evidence type="ECO:0000256" key="16">
    <source>
        <dbReference type="SAM" id="SignalP"/>
    </source>
</evidence>
<dbReference type="GO" id="GO:0004735">
    <property type="term" value="F:pyrroline-5-carboxylate reductase activity"/>
    <property type="evidence" value="ECO:0000318"/>
    <property type="project" value="GO_Central"/>
</dbReference>
<dbReference type="GeneTree" id="ENSGT00950000183044"/>
<dbReference type="HAMAP" id="MF_01925">
    <property type="entry name" value="P5C_reductase"/>
    <property type="match status" value="1"/>
</dbReference>
<dbReference type="Pfam" id="PF03807">
    <property type="entry name" value="F420_oxidored"/>
    <property type="match status" value="1"/>
</dbReference>
<comment type="catalytic activity">
    <reaction evidence="13">
        <text>L-proline + NAD(+) = (S)-1-pyrroline-5-carboxylate + NADH + 2 H(+)</text>
        <dbReference type="Rhea" id="RHEA:14105"/>
        <dbReference type="ChEBI" id="CHEBI:15378"/>
        <dbReference type="ChEBI" id="CHEBI:17388"/>
        <dbReference type="ChEBI" id="CHEBI:57540"/>
        <dbReference type="ChEBI" id="CHEBI:57945"/>
        <dbReference type="ChEBI" id="CHEBI:60039"/>
        <dbReference type="EC" id="1.5.1.2"/>
    </reaction>
    <physiologicalReaction direction="right-to-left" evidence="13">
        <dbReference type="Rhea" id="RHEA:14107"/>
    </physiologicalReaction>
</comment>
<evidence type="ECO:0000256" key="14">
    <source>
        <dbReference type="RuleBase" id="RU003903"/>
    </source>
</evidence>
<feature type="signal peptide" evidence="16">
    <location>
        <begin position="1"/>
        <end position="16"/>
    </location>
</feature>
<dbReference type="InterPro" id="IPR008927">
    <property type="entry name" value="6-PGluconate_DH-like_C_sf"/>
</dbReference>
<comment type="pathway">
    <text evidence="2 14">Amino-acid biosynthesis; L-proline biosynthesis; L-proline from L-glutamate 5-semialdehyde: step 1/1.</text>
</comment>
<feature type="chain" id="PRO_5040484130" description="Pyrroline-5-carboxylate reductase" evidence="16">
    <location>
        <begin position="17"/>
        <end position="334"/>
    </location>
</feature>
<dbReference type="Ensembl" id="ENSECAT00000030128.3">
    <property type="protein sequence ID" value="ENSECAP00000032575.3"/>
    <property type="gene ID" value="ENSECAG00000008836.4"/>
</dbReference>
<dbReference type="Pfam" id="PF14748">
    <property type="entry name" value="P5CR_dimer"/>
    <property type="match status" value="1"/>
</dbReference>
<evidence type="ECO:0000256" key="7">
    <source>
        <dbReference type="ARBA" id="ARBA00022650"/>
    </source>
</evidence>
<evidence type="ECO:0000256" key="2">
    <source>
        <dbReference type="ARBA" id="ARBA00005205"/>
    </source>
</evidence>
<feature type="domain" description="Pyrroline-5-carboxylate reductase dimerisation" evidence="18">
    <location>
        <begin position="182"/>
        <end position="286"/>
    </location>
</feature>
<dbReference type="GO" id="GO:0034599">
    <property type="term" value="P:cellular response to oxidative stress"/>
    <property type="evidence" value="ECO:0007669"/>
    <property type="project" value="Ensembl"/>
</dbReference>
<keyword evidence="16" id="KW-0732">Signal</keyword>
<accession>A0A3Q2HE24</accession>
<dbReference type="Proteomes" id="UP000002281">
    <property type="component" value="Chromosome 11"/>
</dbReference>
<dbReference type="Gene3D" id="1.10.3730.10">
    <property type="entry name" value="ProC C-terminal domain-like"/>
    <property type="match status" value="1"/>
</dbReference>
<dbReference type="PANTHER" id="PTHR11645:SF6">
    <property type="entry name" value="PYRROLINE-5-CARBOXYLATE REDUCTASE 1, MITOCHONDRIAL"/>
    <property type="match status" value="1"/>
</dbReference>
<dbReference type="AlphaFoldDB" id="A0A3Q2HE24"/>
<keyword evidence="6 14" id="KW-0028">Amino-acid biosynthesis</keyword>
<evidence type="ECO:0000256" key="6">
    <source>
        <dbReference type="ARBA" id="ARBA00022605"/>
    </source>
</evidence>
<evidence type="ECO:0000256" key="15">
    <source>
        <dbReference type="SAM" id="MobiDB-lite"/>
    </source>
</evidence>
<name>A0A3Q2HE24_HORSE</name>
<dbReference type="InterPro" id="IPR053790">
    <property type="entry name" value="P5CR-like_CS"/>
</dbReference>
<evidence type="ECO:0000256" key="12">
    <source>
        <dbReference type="ARBA" id="ARBA00049867"/>
    </source>
</evidence>
<dbReference type="Bgee" id="ENSECAG00000008836">
    <property type="expression patterns" value="Expressed in articular cartilage of joint and 23 other cell types or tissues"/>
</dbReference>
<comment type="subcellular location">
    <subcellularLocation>
        <location evidence="1">Mitochondrion</location>
    </subcellularLocation>
</comment>
<dbReference type="FunFam" id="3.40.50.720:FF:000064">
    <property type="entry name" value="Pyrroline-5-carboxylate reductase 1"/>
    <property type="match status" value="1"/>
</dbReference>
<dbReference type="InterPro" id="IPR029036">
    <property type="entry name" value="P5CR_dimer"/>
</dbReference>
<evidence type="ECO:0000256" key="13">
    <source>
        <dbReference type="ARBA" id="ARBA00049875"/>
    </source>
</evidence>
<dbReference type="SUPFAM" id="SSF51735">
    <property type="entry name" value="NAD(P)-binding Rossmann-fold domains"/>
    <property type="match status" value="1"/>
</dbReference>
<comment type="similarity">
    <text evidence="3 14">Belongs to the pyrroline-5-carboxylate reductase family.</text>
</comment>
<dbReference type="GO" id="GO:0005739">
    <property type="term" value="C:mitochondrion"/>
    <property type="evidence" value="ECO:0007669"/>
    <property type="project" value="UniProtKB-SubCell"/>
</dbReference>
<protein>
    <recommendedName>
        <fullName evidence="4 14">Pyrroline-5-carboxylate reductase</fullName>
        <ecNumber evidence="4 14">1.5.1.2</ecNumber>
    </recommendedName>
</protein>
<evidence type="ECO:0000256" key="5">
    <source>
        <dbReference type="ARBA" id="ARBA00022553"/>
    </source>
</evidence>
<dbReference type="ExpressionAtlas" id="A0A3Q2HE24">
    <property type="expression patterns" value="baseline"/>
</dbReference>
<gene>
    <name evidence="19 21" type="primary">PYCR1</name>
</gene>
<dbReference type="PANTHER" id="PTHR11645">
    <property type="entry name" value="PYRROLINE-5-CARBOXYLATE REDUCTASE"/>
    <property type="match status" value="1"/>
</dbReference>
<dbReference type="SUPFAM" id="SSF48179">
    <property type="entry name" value="6-phosphogluconate dehydrogenase C-terminal domain-like"/>
    <property type="match status" value="1"/>
</dbReference>
<evidence type="ECO:0000259" key="18">
    <source>
        <dbReference type="Pfam" id="PF14748"/>
    </source>
</evidence>
<evidence type="ECO:0000256" key="8">
    <source>
        <dbReference type="ARBA" id="ARBA00022857"/>
    </source>
</evidence>
<sequence length="334" mass="35248">MSVGFIGAGQLAFALARGFTAAVWERETKTGLKRGILFSAGILAAHKITASSPDMDLATVSALRKMGVNLTPHNKETVQHSDVLFLAVKPHIIPFILDEIGAYIEDRHIVVSCAAGVTISSIEKKLMAFQLAPKVIRCMTNTPVVVREGATVYATGTHAQVEDGRLLEQLMGSVGFCTEVEEDLIDAVTGLSGSGPAYAFTALDALADGGVKMGLPRRLAVRLGAQALMGAAKMLLDSEQHPGQLKDNVCSPGGATIHALHVLESGGFRSLLINAVEASCIRTRELQSMADQDVSPAAIKKTVLDKVKLDSPPEAPSGHSKLLPRNLAPAGKKD</sequence>
<dbReference type="GO" id="GO:1903377">
    <property type="term" value="P:negative regulation of oxidative stress-induced neuron intrinsic apoptotic signaling pathway"/>
    <property type="evidence" value="ECO:0007669"/>
    <property type="project" value="Ensembl"/>
</dbReference>
<organism evidence="19 20">
    <name type="scientific">Equus caballus</name>
    <name type="common">Horse</name>
    <dbReference type="NCBI Taxonomy" id="9796"/>
    <lineage>
        <taxon>Eukaryota</taxon>
        <taxon>Metazoa</taxon>
        <taxon>Chordata</taxon>
        <taxon>Craniata</taxon>
        <taxon>Vertebrata</taxon>
        <taxon>Euteleostomi</taxon>
        <taxon>Mammalia</taxon>
        <taxon>Eutheria</taxon>
        <taxon>Laurasiatheria</taxon>
        <taxon>Perissodactyla</taxon>
        <taxon>Equidae</taxon>
        <taxon>Equus</taxon>
    </lineage>
</organism>